<evidence type="ECO:0000313" key="1">
    <source>
        <dbReference type="EMBL" id="KAI8571803.1"/>
    </source>
</evidence>
<evidence type="ECO:0000313" key="2">
    <source>
        <dbReference type="Proteomes" id="UP001062846"/>
    </source>
</evidence>
<name>A0ACC0Q195_RHOML</name>
<protein>
    <submittedName>
        <fullName evidence="1">Uncharacterized protein</fullName>
    </submittedName>
</protein>
<gene>
    <name evidence="1" type="ORF">RHMOL_Rhmol01G0147500</name>
</gene>
<comment type="caution">
    <text evidence="1">The sequence shown here is derived from an EMBL/GenBank/DDBJ whole genome shotgun (WGS) entry which is preliminary data.</text>
</comment>
<dbReference type="EMBL" id="CM046388">
    <property type="protein sequence ID" value="KAI8571803.1"/>
    <property type="molecule type" value="Genomic_DNA"/>
</dbReference>
<reference evidence="1" key="1">
    <citation type="submission" date="2022-02" db="EMBL/GenBank/DDBJ databases">
        <title>Plant Genome Project.</title>
        <authorList>
            <person name="Zhang R.-G."/>
        </authorList>
    </citation>
    <scope>NUCLEOTIDE SEQUENCE</scope>
    <source>
        <strain evidence="1">AT1</strain>
    </source>
</reference>
<sequence length="109" mass="12178">MELSVSISREDDTLVQERQDDWCQENSSSSELKTSGEPSYQESNSSVGSPKLEYNNEEDKDEATSYSITMTFKPSNLIAPQSLQVILRSTSNLEMLLDTSLNYLASSQV</sequence>
<keyword evidence="2" id="KW-1185">Reference proteome</keyword>
<proteinExistence type="predicted"/>
<accession>A0ACC0Q195</accession>
<dbReference type="Proteomes" id="UP001062846">
    <property type="component" value="Chromosome 1"/>
</dbReference>
<organism evidence="1 2">
    <name type="scientific">Rhododendron molle</name>
    <name type="common">Chinese azalea</name>
    <name type="synonym">Azalea mollis</name>
    <dbReference type="NCBI Taxonomy" id="49168"/>
    <lineage>
        <taxon>Eukaryota</taxon>
        <taxon>Viridiplantae</taxon>
        <taxon>Streptophyta</taxon>
        <taxon>Embryophyta</taxon>
        <taxon>Tracheophyta</taxon>
        <taxon>Spermatophyta</taxon>
        <taxon>Magnoliopsida</taxon>
        <taxon>eudicotyledons</taxon>
        <taxon>Gunneridae</taxon>
        <taxon>Pentapetalae</taxon>
        <taxon>asterids</taxon>
        <taxon>Ericales</taxon>
        <taxon>Ericaceae</taxon>
        <taxon>Ericoideae</taxon>
        <taxon>Rhodoreae</taxon>
        <taxon>Rhododendron</taxon>
    </lineage>
</organism>